<evidence type="ECO:0000313" key="2">
    <source>
        <dbReference type="EMBL" id="KAF9779243.1"/>
    </source>
</evidence>
<feature type="compositionally biased region" description="Basic and acidic residues" evidence="1">
    <location>
        <begin position="54"/>
        <end position="76"/>
    </location>
</feature>
<feature type="region of interest" description="Disordered" evidence="1">
    <location>
        <begin position="1"/>
        <end position="126"/>
    </location>
</feature>
<gene>
    <name evidence="2" type="ORF">BJ322DRAFT_1089393</name>
</gene>
<name>A0A9P6H4D0_9AGAM</name>
<keyword evidence="3" id="KW-1185">Reference proteome</keyword>
<dbReference type="InterPro" id="IPR038910">
    <property type="entry name" value="Hua1-like"/>
</dbReference>
<protein>
    <submittedName>
        <fullName evidence="2">Uncharacterized protein</fullName>
    </submittedName>
</protein>
<dbReference type="AlphaFoldDB" id="A0A9P6H4D0"/>
<dbReference type="EMBL" id="WIUZ02000020">
    <property type="protein sequence ID" value="KAF9779243.1"/>
    <property type="molecule type" value="Genomic_DNA"/>
</dbReference>
<dbReference type="GO" id="GO:0005737">
    <property type="term" value="C:cytoplasm"/>
    <property type="evidence" value="ECO:0007669"/>
    <property type="project" value="TreeGrafter"/>
</dbReference>
<dbReference type="PANTHER" id="PTHR28031:SF1">
    <property type="entry name" value="PROLINE-RICH PROTEIN HUA1"/>
    <property type="match status" value="1"/>
</dbReference>
<proteinExistence type="predicted"/>
<dbReference type="OrthoDB" id="2405700at2759"/>
<feature type="compositionally biased region" description="Polar residues" evidence="1">
    <location>
        <begin position="254"/>
        <end position="274"/>
    </location>
</feature>
<evidence type="ECO:0000256" key="1">
    <source>
        <dbReference type="SAM" id="MobiDB-lite"/>
    </source>
</evidence>
<reference evidence="2" key="2">
    <citation type="submission" date="2020-11" db="EMBL/GenBank/DDBJ databases">
        <authorList>
            <consortium name="DOE Joint Genome Institute"/>
            <person name="Kuo A."/>
            <person name="Miyauchi S."/>
            <person name="Kiss E."/>
            <person name="Drula E."/>
            <person name="Kohler A."/>
            <person name="Sanchez-Garcia M."/>
            <person name="Andreopoulos B."/>
            <person name="Barry K.W."/>
            <person name="Bonito G."/>
            <person name="Buee M."/>
            <person name="Carver A."/>
            <person name="Chen C."/>
            <person name="Cichocki N."/>
            <person name="Clum A."/>
            <person name="Culley D."/>
            <person name="Crous P.W."/>
            <person name="Fauchery L."/>
            <person name="Girlanda M."/>
            <person name="Hayes R."/>
            <person name="Keri Z."/>
            <person name="Labutti K."/>
            <person name="Lipzen A."/>
            <person name="Lombard V."/>
            <person name="Magnuson J."/>
            <person name="Maillard F."/>
            <person name="Morin E."/>
            <person name="Murat C."/>
            <person name="Nolan M."/>
            <person name="Ohm R."/>
            <person name="Pangilinan J."/>
            <person name="Pereira M."/>
            <person name="Perotto S."/>
            <person name="Peter M."/>
            <person name="Riley R."/>
            <person name="Sitrit Y."/>
            <person name="Stielow B."/>
            <person name="Szollosi G."/>
            <person name="Zifcakova L."/>
            <person name="Stursova M."/>
            <person name="Spatafora J.W."/>
            <person name="Tedersoo L."/>
            <person name="Vaario L.-M."/>
            <person name="Yamada A."/>
            <person name="Yan M."/>
            <person name="Wang P."/>
            <person name="Xu J."/>
            <person name="Bruns T."/>
            <person name="Baldrian P."/>
            <person name="Vilgalys R."/>
            <person name="Henrissat B."/>
            <person name="Grigoriev I.V."/>
            <person name="Hibbett D."/>
            <person name="Nagy L.G."/>
            <person name="Martin F.M."/>
        </authorList>
    </citation>
    <scope>NUCLEOTIDE SEQUENCE</scope>
    <source>
        <strain evidence="2">UH-Tt-Lm1</strain>
    </source>
</reference>
<accession>A0A9P6H4D0</accession>
<dbReference type="Proteomes" id="UP000736335">
    <property type="component" value="Unassembled WGS sequence"/>
</dbReference>
<evidence type="ECO:0000313" key="3">
    <source>
        <dbReference type="Proteomes" id="UP000736335"/>
    </source>
</evidence>
<feature type="compositionally biased region" description="Low complexity" evidence="1">
    <location>
        <begin position="226"/>
        <end position="241"/>
    </location>
</feature>
<reference evidence="2" key="1">
    <citation type="journal article" date="2020" name="Nat. Commun.">
        <title>Large-scale genome sequencing of mycorrhizal fungi provides insights into the early evolution of symbiotic traits.</title>
        <authorList>
            <person name="Miyauchi S."/>
            <person name="Kiss E."/>
            <person name="Kuo A."/>
            <person name="Drula E."/>
            <person name="Kohler A."/>
            <person name="Sanchez-Garcia M."/>
            <person name="Morin E."/>
            <person name="Andreopoulos B."/>
            <person name="Barry K.W."/>
            <person name="Bonito G."/>
            <person name="Buee M."/>
            <person name="Carver A."/>
            <person name="Chen C."/>
            <person name="Cichocki N."/>
            <person name="Clum A."/>
            <person name="Culley D."/>
            <person name="Crous P.W."/>
            <person name="Fauchery L."/>
            <person name="Girlanda M."/>
            <person name="Hayes R.D."/>
            <person name="Keri Z."/>
            <person name="LaButti K."/>
            <person name="Lipzen A."/>
            <person name="Lombard V."/>
            <person name="Magnuson J."/>
            <person name="Maillard F."/>
            <person name="Murat C."/>
            <person name="Nolan M."/>
            <person name="Ohm R.A."/>
            <person name="Pangilinan J."/>
            <person name="Pereira M.F."/>
            <person name="Perotto S."/>
            <person name="Peter M."/>
            <person name="Pfister S."/>
            <person name="Riley R."/>
            <person name="Sitrit Y."/>
            <person name="Stielow J.B."/>
            <person name="Szollosi G."/>
            <person name="Zifcakova L."/>
            <person name="Stursova M."/>
            <person name="Spatafora J.W."/>
            <person name="Tedersoo L."/>
            <person name="Vaario L.M."/>
            <person name="Yamada A."/>
            <person name="Yan M."/>
            <person name="Wang P."/>
            <person name="Xu J."/>
            <person name="Bruns T."/>
            <person name="Baldrian P."/>
            <person name="Vilgalys R."/>
            <person name="Dunand C."/>
            <person name="Henrissat B."/>
            <person name="Grigoriev I.V."/>
            <person name="Hibbett D."/>
            <person name="Nagy L.G."/>
            <person name="Martin F.M."/>
        </authorList>
    </citation>
    <scope>NUCLEOTIDE SEQUENCE</scope>
    <source>
        <strain evidence="2">UH-Tt-Lm1</strain>
    </source>
</reference>
<comment type="caution">
    <text evidence="2">The sequence shown here is derived from an EMBL/GenBank/DDBJ whole genome shotgun (WGS) entry which is preliminary data.</text>
</comment>
<organism evidence="2 3">
    <name type="scientific">Thelephora terrestris</name>
    <dbReference type="NCBI Taxonomy" id="56493"/>
    <lineage>
        <taxon>Eukaryota</taxon>
        <taxon>Fungi</taxon>
        <taxon>Dikarya</taxon>
        <taxon>Basidiomycota</taxon>
        <taxon>Agaricomycotina</taxon>
        <taxon>Agaricomycetes</taxon>
        <taxon>Thelephorales</taxon>
        <taxon>Thelephoraceae</taxon>
        <taxon>Thelephora</taxon>
    </lineage>
</organism>
<sequence length="321" mass="35804">MIIMSAARSSTQSPQRVQEIDDSPPPYTPHPTDEITLEVGPTLPYQRPPQQPRRRFEQQRQNRPLPRERELSDFARDFYAAQDSQSQSFETFPLPPAPRQSQAQNSIPDDGRPTRTPVPGHPLLNNGKTLVYPPGYECQKCHNTGYKSYDPSNPCRKCWEKYSKPYSGPILYATWGPGPSLKQRPLLNLRSSSMDPRLSLSRSITSIVNQARNDLSSYPGRSAWRSFAPPSSPSSSQVYPSPASPPLPPRPQSHYDTTPANDRTSYNHSRNSFPPSAVLEPGDPRIGGRLCSNCYGCGRTLGFLMLSDRTCDLCGGMGRLL</sequence>
<dbReference type="PANTHER" id="PTHR28031">
    <property type="entry name" value="PROLINE-RICH PROTEIN HUA1"/>
    <property type="match status" value="1"/>
</dbReference>
<feature type="region of interest" description="Disordered" evidence="1">
    <location>
        <begin position="226"/>
        <end position="282"/>
    </location>
</feature>
<feature type="compositionally biased region" description="Polar residues" evidence="1">
    <location>
        <begin position="7"/>
        <end position="16"/>
    </location>
</feature>
<feature type="compositionally biased region" description="Pro residues" evidence="1">
    <location>
        <begin position="242"/>
        <end position="251"/>
    </location>
</feature>